<keyword evidence="4" id="KW-1185">Reference proteome</keyword>
<feature type="compositionally biased region" description="Basic residues" evidence="1">
    <location>
        <begin position="1"/>
        <end position="11"/>
    </location>
</feature>
<name>A0A285VKL6_9MICO</name>
<feature type="domain" description="Aminoglycoside phosphotransferase" evidence="2">
    <location>
        <begin position="171"/>
        <end position="322"/>
    </location>
</feature>
<keyword evidence="3" id="KW-0808">Transferase</keyword>
<accession>A0A285VKL6</accession>
<reference evidence="4" key="1">
    <citation type="submission" date="2017-08" db="EMBL/GenBank/DDBJ databases">
        <authorList>
            <person name="Varghese N."/>
            <person name="Submissions S."/>
        </authorList>
    </citation>
    <scope>NUCLEOTIDE SEQUENCE [LARGE SCALE GENOMIC DNA]</scope>
    <source>
        <strain evidence="4">USBA17B2</strain>
    </source>
</reference>
<evidence type="ECO:0000259" key="2">
    <source>
        <dbReference type="Pfam" id="PF01636"/>
    </source>
</evidence>
<evidence type="ECO:0000313" key="4">
    <source>
        <dbReference type="Proteomes" id="UP000219688"/>
    </source>
</evidence>
<dbReference type="Gene3D" id="3.90.1200.10">
    <property type="match status" value="1"/>
</dbReference>
<protein>
    <submittedName>
        <fullName evidence="3">Choline/ethanolamine kinase</fullName>
    </submittedName>
</protein>
<gene>
    <name evidence="3" type="ORF">SAMN05421879_103281</name>
</gene>
<dbReference type="Pfam" id="PF01636">
    <property type="entry name" value="APH"/>
    <property type="match status" value="1"/>
</dbReference>
<dbReference type="InterPro" id="IPR002575">
    <property type="entry name" value="Aminoglycoside_PTrfase"/>
</dbReference>
<dbReference type="InterPro" id="IPR011009">
    <property type="entry name" value="Kinase-like_dom_sf"/>
</dbReference>
<evidence type="ECO:0000313" key="3">
    <source>
        <dbReference type="EMBL" id="SOC54644.1"/>
    </source>
</evidence>
<evidence type="ECO:0000256" key="1">
    <source>
        <dbReference type="SAM" id="MobiDB-lite"/>
    </source>
</evidence>
<dbReference type="RefSeq" id="WP_097187604.1">
    <property type="nucleotide sequence ID" value="NZ_OBQK01000003.1"/>
</dbReference>
<dbReference type="GO" id="GO:0016301">
    <property type="term" value="F:kinase activity"/>
    <property type="evidence" value="ECO:0007669"/>
    <property type="project" value="UniProtKB-KW"/>
</dbReference>
<keyword evidence="3" id="KW-0418">Kinase</keyword>
<feature type="compositionally biased region" description="Pro residues" evidence="1">
    <location>
        <begin position="27"/>
        <end position="36"/>
    </location>
</feature>
<dbReference type="SUPFAM" id="SSF56112">
    <property type="entry name" value="Protein kinase-like (PK-like)"/>
    <property type="match status" value="1"/>
</dbReference>
<organism evidence="3 4">
    <name type="scientific">Ornithinimicrobium cerasi</name>
    <dbReference type="NCBI Taxonomy" id="2248773"/>
    <lineage>
        <taxon>Bacteria</taxon>
        <taxon>Bacillati</taxon>
        <taxon>Actinomycetota</taxon>
        <taxon>Actinomycetes</taxon>
        <taxon>Micrococcales</taxon>
        <taxon>Ornithinimicrobiaceae</taxon>
        <taxon>Ornithinimicrobium</taxon>
    </lineage>
</organism>
<dbReference type="Proteomes" id="UP000219688">
    <property type="component" value="Unassembled WGS sequence"/>
</dbReference>
<dbReference type="EMBL" id="OBQK01000003">
    <property type="protein sequence ID" value="SOC54644.1"/>
    <property type="molecule type" value="Genomic_DNA"/>
</dbReference>
<dbReference type="AlphaFoldDB" id="A0A285VKL6"/>
<proteinExistence type="predicted"/>
<feature type="region of interest" description="Disordered" evidence="1">
    <location>
        <begin position="1"/>
        <end position="41"/>
    </location>
</feature>
<sequence>MGRDWRKRSRRVGGAVLRRARRGLTAPAPPAPPGPTPQQRQDARIEEALAAVGAVEASEAGLPATTSPVALLALDRVVRRPDLPARLAHLVPASLRGSWEGRAGVRALEAPVAADAVVLAKFDLGSRVKLRAGYAEVGLALAVQPRRADGTSGVTGAARSAEMVNRHVPGLAPTLHAVGTLDGGYDWLVEDWVEGEPLVSDRRLAAHLDPLLERLAELHRGHGVRHARPAEVWGESFLEQWGTVREEGLVSDAVGGAVARLVAADRLLRVSWTHGDLAASNVLLTDSGLVVIDWEHAAERPVMYDGARLHLFAADPARTVGRIRTLWAGGPTRSTYPPEQELALLHARLVCNAPRRLARLAGHPRREIYLRQLTRQTDLLAGLLELPPGPPPTA</sequence>